<accession>A0A6B0RB66</accession>
<evidence type="ECO:0000256" key="1">
    <source>
        <dbReference type="SAM" id="MobiDB-lite"/>
    </source>
</evidence>
<protein>
    <submittedName>
        <fullName evidence="2">Uncharacterized protein</fullName>
    </submittedName>
</protein>
<feature type="region of interest" description="Disordered" evidence="1">
    <location>
        <begin position="34"/>
        <end position="142"/>
    </location>
</feature>
<gene>
    <name evidence="2" type="ORF">E5288_WYG011287</name>
</gene>
<organism evidence="2 3">
    <name type="scientific">Bos mutus</name>
    <name type="common">wild yak</name>
    <dbReference type="NCBI Taxonomy" id="72004"/>
    <lineage>
        <taxon>Eukaryota</taxon>
        <taxon>Metazoa</taxon>
        <taxon>Chordata</taxon>
        <taxon>Craniata</taxon>
        <taxon>Vertebrata</taxon>
        <taxon>Euteleostomi</taxon>
        <taxon>Mammalia</taxon>
        <taxon>Eutheria</taxon>
        <taxon>Laurasiatheria</taxon>
        <taxon>Artiodactyla</taxon>
        <taxon>Ruminantia</taxon>
        <taxon>Pecora</taxon>
        <taxon>Bovidae</taxon>
        <taxon>Bovinae</taxon>
        <taxon>Bos</taxon>
    </lineage>
</organism>
<sequence length="142" mass="15580">MSRGQSSHCPLWAPHSALDGDTYLHRSWAKVCGDNRSPGALPSHSNEQSNPACRRTHAHPPLRARPLATHGVPNNRRSWGPAGRRALRSLSGTVRQPLEREHPAPVSPSGLSSLCPDSPDRAREHAPESAHPAEICRWPWLP</sequence>
<reference evidence="2" key="1">
    <citation type="submission" date="2019-10" db="EMBL/GenBank/DDBJ databases">
        <title>The sequence and de novo assembly of the wild yak genome.</title>
        <authorList>
            <person name="Liu Y."/>
        </authorList>
    </citation>
    <scope>NUCLEOTIDE SEQUENCE [LARGE SCALE GENOMIC DNA]</scope>
    <source>
        <strain evidence="2">WY2019</strain>
    </source>
</reference>
<evidence type="ECO:0000313" key="2">
    <source>
        <dbReference type="EMBL" id="MXQ85376.1"/>
    </source>
</evidence>
<name>A0A6B0RB66_9CETA</name>
<proteinExistence type="predicted"/>
<comment type="caution">
    <text evidence="2">The sequence shown here is derived from an EMBL/GenBank/DDBJ whole genome shotgun (WGS) entry which is preliminary data.</text>
</comment>
<dbReference type="Proteomes" id="UP000322234">
    <property type="component" value="Unassembled WGS sequence"/>
</dbReference>
<keyword evidence="3" id="KW-1185">Reference proteome</keyword>
<dbReference type="EMBL" id="VBQZ03000026">
    <property type="protein sequence ID" value="MXQ85376.1"/>
    <property type="molecule type" value="Genomic_DNA"/>
</dbReference>
<evidence type="ECO:0000313" key="3">
    <source>
        <dbReference type="Proteomes" id="UP000322234"/>
    </source>
</evidence>
<feature type="compositionally biased region" description="Basic and acidic residues" evidence="1">
    <location>
        <begin position="118"/>
        <end position="128"/>
    </location>
</feature>
<dbReference type="AlphaFoldDB" id="A0A6B0RB66"/>